<evidence type="ECO:0000313" key="5">
    <source>
        <dbReference type="Proteomes" id="UP000548685"/>
    </source>
</evidence>
<dbReference type="EMBL" id="JACICE010000003">
    <property type="protein sequence ID" value="MBB3776747.1"/>
    <property type="molecule type" value="Genomic_DNA"/>
</dbReference>
<dbReference type="InterPro" id="IPR038670">
    <property type="entry name" value="HslJ-like_sf"/>
</dbReference>
<accession>A0A6I4UKQ9</accession>
<evidence type="ECO:0000259" key="1">
    <source>
        <dbReference type="Pfam" id="PF03724"/>
    </source>
</evidence>
<dbReference type="PROSITE" id="PS51257">
    <property type="entry name" value="PROKAR_LIPOPROTEIN"/>
    <property type="match status" value="1"/>
</dbReference>
<dbReference type="Pfam" id="PF03724">
    <property type="entry name" value="META"/>
    <property type="match status" value="1"/>
</dbReference>
<keyword evidence="5" id="KW-1185">Reference proteome</keyword>
<evidence type="ECO:0000313" key="4">
    <source>
        <dbReference type="Proteomes" id="UP000430021"/>
    </source>
</evidence>
<comment type="caution">
    <text evidence="3">The sequence shown here is derived from an EMBL/GenBank/DDBJ whole genome shotgun (WGS) entry which is preliminary data.</text>
</comment>
<evidence type="ECO:0000313" key="2">
    <source>
        <dbReference type="EMBL" id="MBB3776747.1"/>
    </source>
</evidence>
<proteinExistence type="predicted"/>
<organism evidence="3 4">
    <name type="scientific">Erythrobacter ramosus</name>
    <dbReference type="NCBI Taxonomy" id="35811"/>
    <lineage>
        <taxon>Bacteria</taxon>
        <taxon>Pseudomonadati</taxon>
        <taxon>Pseudomonadota</taxon>
        <taxon>Alphaproteobacteria</taxon>
        <taxon>Sphingomonadales</taxon>
        <taxon>Erythrobacteraceae</taxon>
        <taxon>Erythrobacter/Porphyrobacter group</taxon>
        <taxon>Erythrobacter</taxon>
    </lineage>
</organism>
<sequence length="145" mass="15223">MSFRAAIIATATTLALGGCMTIPDSHPLAGTEWQLTAIDTSGSTTSLTPTLQRRHTLAFINGGEVQLQLDCNRGRSTWTAGQPMNGAGNISFGPVAGTRMACPAPSFGNDLAGALEQALRYTTTLDGRQLVLETPELRLTFAAAE</sequence>
<reference evidence="2 5" key="2">
    <citation type="submission" date="2020-08" db="EMBL/GenBank/DDBJ databases">
        <title>Genomic Encyclopedia of Type Strains, Phase IV (KMG-IV): sequencing the most valuable type-strain genomes for metagenomic binning, comparative biology and taxonomic classification.</title>
        <authorList>
            <person name="Goeker M."/>
        </authorList>
    </citation>
    <scope>NUCLEOTIDE SEQUENCE [LARGE SCALE GENOMIC DNA]</scope>
    <source>
        <strain evidence="2 5">DSM 8510</strain>
    </source>
</reference>
<protein>
    <submittedName>
        <fullName evidence="2">Heat shock protein HslJ</fullName>
    </submittedName>
    <submittedName>
        <fullName evidence="3">META domain-containing protein</fullName>
    </submittedName>
</protein>
<dbReference type="Proteomes" id="UP000430021">
    <property type="component" value="Unassembled WGS sequence"/>
</dbReference>
<reference evidence="3 4" key="1">
    <citation type="submission" date="2019-12" db="EMBL/GenBank/DDBJ databases">
        <title>Genomic-based taxomic classification of the family Erythrobacteraceae.</title>
        <authorList>
            <person name="Xu L."/>
        </authorList>
    </citation>
    <scope>NUCLEOTIDE SEQUENCE [LARGE SCALE GENOMIC DNA]</scope>
    <source>
        <strain evidence="3 4">JCM 10282</strain>
    </source>
</reference>
<dbReference type="InterPro" id="IPR005184">
    <property type="entry name" value="DUF306_Meta_HslJ"/>
</dbReference>
<gene>
    <name evidence="2" type="ORF">FHS52_002739</name>
    <name evidence="3" type="ORF">GRI59_13410</name>
</gene>
<name>A0A6I4UKQ9_9SPHN</name>
<dbReference type="EMBL" id="WTYB01000003">
    <property type="protein sequence ID" value="MXP39601.1"/>
    <property type="molecule type" value="Genomic_DNA"/>
</dbReference>
<feature type="domain" description="DUF306" evidence="1">
    <location>
        <begin position="27"/>
        <end position="134"/>
    </location>
</feature>
<dbReference type="Proteomes" id="UP000548685">
    <property type="component" value="Unassembled WGS sequence"/>
</dbReference>
<dbReference type="AlphaFoldDB" id="A0A6I4UKQ9"/>
<dbReference type="Gene3D" id="2.40.128.270">
    <property type="match status" value="1"/>
</dbReference>
<dbReference type="RefSeq" id="WP_160761753.1">
    <property type="nucleotide sequence ID" value="NZ_BAAADZ010000011.1"/>
</dbReference>
<dbReference type="OrthoDB" id="9809132at2"/>
<evidence type="ECO:0000313" key="3">
    <source>
        <dbReference type="EMBL" id="MXP39601.1"/>
    </source>
</evidence>
<keyword evidence="2" id="KW-0346">Stress response</keyword>